<dbReference type="GO" id="GO:0015280">
    <property type="term" value="F:ligand-gated sodium channel activity"/>
    <property type="evidence" value="ECO:0007669"/>
    <property type="project" value="TreeGrafter"/>
</dbReference>
<evidence type="ECO:0000256" key="5">
    <source>
        <dbReference type="ARBA" id="ARBA00022692"/>
    </source>
</evidence>
<dbReference type="Gene3D" id="1.10.287.770">
    <property type="entry name" value="YojJ-like"/>
    <property type="match status" value="1"/>
</dbReference>
<protein>
    <submittedName>
        <fullName evidence="14">Uncharacterized protein</fullName>
    </submittedName>
</protein>
<evidence type="ECO:0000256" key="7">
    <source>
        <dbReference type="ARBA" id="ARBA00023053"/>
    </source>
</evidence>
<evidence type="ECO:0000256" key="9">
    <source>
        <dbReference type="ARBA" id="ARBA00023136"/>
    </source>
</evidence>
<dbReference type="PRINTS" id="PR01078">
    <property type="entry name" value="AMINACHANNEL"/>
</dbReference>
<dbReference type="Pfam" id="PF00858">
    <property type="entry name" value="ASC"/>
    <property type="match status" value="1"/>
</dbReference>
<proteinExistence type="inferred from homology"/>
<evidence type="ECO:0000256" key="1">
    <source>
        <dbReference type="ARBA" id="ARBA00004141"/>
    </source>
</evidence>
<evidence type="ECO:0000256" key="13">
    <source>
        <dbReference type="RuleBase" id="RU000679"/>
    </source>
</evidence>
<evidence type="ECO:0000256" key="12">
    <source>
        <dbReference type="ARBA" id="ARBA00023303"/>
    </source>
</evidence>
<dbReference type="AlphaFoldDB" id="A0A2G9TTM0"/>
<dbReference type="EMBL" id="KZ355113">
    <property type="protein sequence ID" value="PIO60610.1"/>
    <property type="molecule type" value="Genomic_DNA"/>
</dbReference>
<dbReference type="InterPro" id="IPR001873">
    <property type="entry name" value="ENaC"/>
</dbReference>
<evidence type="ECO:0000313" key="15">
    <source>
        <dbReference type="EMBL" id="PIO63325.1"/>
    </source>
</evidence>
<evidence type="ECO:0000313" key="14">
    <source>
        <dbReference type="EMBL" id="PIO60610.1"/>
    </source>
</evidence>
<evidence type="ECO:0000256" key="4">
    <source>
        <dbReference type="ARBA" id="ARBA00022461"/>
    </source>
</evidence>
<name>A0A2G9TTM0_TELCI</name>
<reference evidence="14 16" key="1">
    <citation type="submission" date="2015-09" db="EMBL/GenBank/DDBJ databases">
        <title>Draft genome of the parasitic nematode Teladorsagia circumcincta isolate WARC Sus (inbred).</title>
        <authorList>
            <person name="Mitreva M."/>
        </authorList>
    </citation>
    <scope>NUCLEOTIDE SEQUENCE [LARGE SCALE GENOMIC DNA]</scope>
    <source>
        <strain evidence="14 16">S</strain>
    </source>
</reference>
<keyword evidence="3 13" id="KW-0813">Transport</keyword>
<evidence type="ECO:0000256" key="8">
    <source>
        <dbReference type="ARBA" id="ARBA00023065"/>
    </source>
</evidence>
<accession>A0A2G9TTM0</accession>
<dbReference type="PANTHER" id="PTHR11690">
    <property type="entry name" value="AMILORIDE-SENSITIVE SODIUM CHANNEL-RELATED"/>
    <property type="match status" value="1"/>
</dbReference>
<evidence type="ECO:0000256" key="11">
    <source>
        <dbReference type="ARBA" id="ARBA00023201"/>
    </source>
</evidence>
<keyword evidence="9" id="KW-0472">Membrane</keyword>
<keyword evidence="11 13" id="KW-0739">Sodium transport</keyword>
<sequence>MNETECQSFYDANAAMVEVFFEQLNYDLIQESEAYGFVNLLADFGGHLGLWLGWTN</sequence>
<gene>
    <name evidence="15" type="ORF">TELCIR_15074</name>
    <name evidence="14" type="ORF">TELCIR_17890</name>
</gene>
<evidence type="ECO:0000256" key="3">
    <source>
        <dbReference type="ARBA" id="ARBA00022448"/>
    </source>
</evidence>
<dbReference type="PANTHER" id="PTHR11690:SF276">
    <property type="entry name" value="DEGENERIN DEG-1"/>
    <property type="match status" value="1"/>
</dbReference>
<keyword evidence="12 13" id="KW-0407">Ion channel</keyword>
<keyword evidence="4 13" id="KW-0894">Sodium channel</keyword>
<evidence type="ECO:0000313" key="16">
    <source>
        <dbReference type="Proteomes" id="UP000230423"/>
    </source>
</evidence>
<comment type="similarity">
    <text evidence="2 13">Belongs to the amiloride-sensitive sodium channel (TC 1.A.6) family.</text>
</comment>
<comment type="subcellular location">
    <subcellularLocation>
        <location evidence="1">Membrane</location>
        <topology evidence="1">Multi-pass membrane protein</topology>
    </subcellularLocation>
</comment>
<dbReference type="GO" id="GO:0005886">
    <property type="term" value="C:plasma membrane"/>
    <property type="evidence" value="ECO:0007669"/>
    <property type="project" value="TreeGrafter"/>
</dbReference>
<keyword evidence="5 13" id="KW-0812">Transmembrane</keyword>
<keyword evidence="16" id="KW-1185">Reference proteome</keyword>
<dbReference type="Proteomes" id="UP000230423">
    <property type="component" value="Unassembled WGS sequence"/>
</dbReference>
<evidence type="ECO:0000256" key="2">
    <source>
        <dbReference type="ARBA" id="ARBA00007193"/>
    </source>
</evidence>
<evidence type="ECO:0000256" key="6">
    <source>
        <dbReference type="ARBA" id="ARBA00022989"/>
    </source>
</evidence>
<keyword evidence="7" id="KW-0915">Sodium</keyword>
<keyword evidence="10" id="KW-0325">Glycoprotein</keyword>
<keyword evidence="8 13" id="KW-0406">Ion transport</keyword>
<dbReference type="OrthoDB" id="5855018at2759"/>
<dbReference type="EMBL" id="KZ351028">
    <property type="protein sequence ID" value="PIO63325.1"/>
    <property type="molecule type" value="Genomic_DNA"/>
</dbReference>
<organism evidence="14 16">
    <name type="scientific">Teladorsagia circumcincta</name>
    <name type="common">Brown stomach worm</name>
    <name type="synonym">Ostertagia circumcincta</name>
    <dbReference type="NCBI Taxonomy" id="45464"/>
    <lineage>
        <taxon>Eukaryota</taxon>
        <taxon>Metazoa</taxon>
        <taxon>Ecdysozoa</taxon>
        <taxon>Nematoda</taxon>
        <taxon>Chromadorea</taxon>
        <taxon>Rhabditida</taxon>
        <taxon>Rhabditina</taxon>
        <taxon>Rhabditomorpha</taxon>
        <taxon>Strongyloidea</taxon>
        <taxon>Trichostrongylidae</taxon>
        <taxon>Teladorsagia</taxon>
    </lineage>
</organism>
<keyword evidence="6" id="KW-1133">Transmembrane helix</keyword>
<evidence type="ECO:0000256" key="10">
    <source>
        <dbReference type="ARBA" id="ARBA00023180"/>
    </source>
</evidence>